<dbReference type="EMBL" id="KN832045">
    <property type="protein sequence ID" value="KIN96512.1"/>
    <property type="molecule type" value="Genomic_DNA"/>
</dbReference>
<reference evidence="3 4" key="1">
    <citation type="submission" date="2014-04" db="EMBL/GenBank/DDBJ databases">
        <authorList>
            <consortium name="DOE Joint Genome Institute"/>
            <person name="Kuo A."/>
            <person name="Kohler A."/>
            <person name="Costa M.D."/>
            <person name="Nagy L.G."/>
            <person name="Floudas D."/>
            <person name="Copeland A."/>
            <person name="Barry K.W."/>
            <person name="Cichocki N."/>
            <person name="Veneault-Fourrey C."/>
            <person name="LaButti K."/>
            <person name="Lindquist E.A."/>
            <person name="Lipzen A."/>
            <person name="Lundell T."/>
            <person name="Morin E."/>
            <person name="Murat C."/>
            <person name="Sun H."/>
            <person name="Tunlid A."/>
            <person name="Henrissat B."/>
            <person name="Grigoriev I.V."/>
            <person name="Hibbett D.S."/>
            <person name="Martin F."/>
            <person name="Nordberg H.P."/>
            <person name="Cantor M.N."/>
            <person name="Hua S.X."/>
        </authorList>
    </citation>
    <scope>NUCLEOTIDE SEQUENCE [LARGE SCALE GENOMIC DNA]</scope>
    <source>
        <strain evidence="3 4">Marx 270</strain>
    </source>
</reference>
<dbReference type="STRING" id="870435.A0A0C3IHL0"/>
<evidence type="ECO:0000313" key="4">
    <source>
        <dbReference type="Proteomes" id="UP000054217"/>
    </source>
</evidence>
<dbReference type="InterPro" id="IPR023213">
    <property type="entry name" value="CAT-like_dom_sf"/>
</dbReference>
<keyword evidence="4" id="KW-1185">Reference proteome</keyword>
<dbReference type="Proteomes" id="UP000054217">
    <property type="component" value="Unassembled WGS sequence"/>
</dbReference>
<dbReference type="InterPro" id="IPR000542">
    <property type="entry name" value="Carn_acyl_trans"/>
</dbReference>
<feature type="domain" description="Choline/carnitine acyltransferase" evidence="2">
    <location>
        <begin position="221"/>
        <end position="293"/>
    </location>
</feature>
<dbReference type="GO" id="GO:0016746">
    <property type="term" value="F:acyltransferase activity"/>
    <property type="evidence" value="ECO:0007669"/>
    <property type="project" value="InterPro"/>
</dbReference>
<dbReference type="OrthoDB" id="240216at2759"/>
<comment type="similarity">
    <text evidence="1">Belongs to the carnitine/choline acetyltransferase family.</text>
</comment>
<reference evidence="4" key="2">
    <citation type="submission" date="2015-01" db="EMBL/GenBank/DDBJ databases">
        <title>Evolutionary Origins and Diversification of the Mycorrhizal Mutualists.</title>
        <authorList>
            <consortium name="DOE Joint Genome Institute"/>
            <consortium name="Mycorrhizal Genomics Consortium"/>
            <person name="Kohler A."/>
            <person name="Kuo A."/>
            <person name="Nagy L.G."/>
            <person name="Floudas D."/>
            <person name="Copeland A."/>
            <person name="Barry K.W."/>
            <person name="Cichocki N."/>
            <person name="Veneault-Fourrey C."/>
            <person name="LaButti K."/>
            <person name="Lindquist E.A."/>
            <person name="Lipzen A."/>
            <person name="Lundell T."/>
            <person name="Morin E."/>
            <person name="Murat C."/>
            <person name="Riley R."/>
            <person name="Ohm R."/>
            <person name="Sun H."/>
            <person name="Tunlid A."/>
            <person name="Henrissat B."/>
            <person name="Grigoriev I.V."/>
            <person name="Hibbett D.S."/>
            <person name="Martin F."/>
        </authorList>
    </citation>
    <scope>NUCLEOTIDE SEQUENCE [LARGE SCALE GENOMIC DNA]</scope>
    <source>
        <strain evidence="4">Marx 270</strain>
    </source>
</reference>
<dbReference type="Gene3D" id="3.30.559.10">
    <property type="entry name" value="Chloramphenicol acetyltransferase-like domain"/>
    <property type="match status" value="1"/>
</dbReference>
<evidence type="ECO:0000256" key="1">
    <source>
        <dbReference type="ARBA" id="ARBA00005232"/>
    </source>
</evidence>
<sequence length="461" mass="50864">MTKGPSGKGRDSLRGRRGGPFASPLVSNIIHATWYRSTEGVLNGSRQELYLDTTRASTIVVMAHNSIYALRVADPKNGAPLWVDEIVWTIREMPEDVLKDVWAEAVPRARMRNLTVEAIQLVTQTDRVVPPNLTWTCLPQSGSVRPPPRFSTSNAGVPLLRYKTVLYRKPRLTVQRTTRVGACGKHAAMCATIPSIVCERVVTKAGAWSSPEAVFADAMHREKVLVVDSSHHTMYFTRFGEDKIQHMSGYPLDAFIQLAMQLAYYRIHGRTAPPYETTLRRSFSSGCTETIRSRRLAEAVEGRDIDDAVTTGIALALPISVLRAHALPTCAAIAGPGTGSSRRLGTRRLLEEVNHHGHTTAKRLNGNLDGLMYFLQILFSGKVGHGNWVWCSIPEWACGVSVSASVGKEMKGVIMLAILVMSPELLSQVAIVYKLPQNMSDWALLKAIDILHCKIMTSEKL</sequence>
<evidence type="ECO:0000313" key="3">
    <source>
        <dbReference type="EMBL" id="KIN96512.1"/>
    </source>
</evidence>
<dbReference type="Pfam" id="PF00755">
    <property type="entry name" value="Carn_acyltransf"/>
    <property type="match status" value="1"/>
</dbReference>
<evidence type="ECO:0000259" key="2">
    <source>
        <dbReference type="Pfam" id="PF00755"/>
    </source>
</evidence>
<dbReference type="HOGENOM" id="CLU_593277_0_0_1"/>
<protein>
    <recommendedName>
        <fullName evidence="2">Choline/carnitine acyltransferase domain-containing protein</fullName>
    </recommendedName>
</protein>
<dbReference type="InterPro" id="IPR039551">
    <property type="entry name" value="Cho/carn_acyl_trans"/>
</dbReference>
<name>A0A0C3IHL0_PISTI</name>
<organism evidence="3 4">
    <name type="scientific">Pisolithus tinctorius Marx 270</name>
    <dbReference type="NCBI Taxonomy" id="870435"/>
    <lineage>
        <taxon>Eukaryota</taxon>
        <taxon>Fungi</taxon>
        <taxon>Dikarya</taxon>
        <taxon>Basidiomycota</taxon>
        <taxon>Agaricomycotina</taxon>
        <taxon>Agaricomycetes</taxon>
        <taxon>Agaricomycetidae</taxon>
        <taxon>Boletales</taxon>
        <taxon>Sclerodermatineae</taxon>
        <taxon>Pisolithaceae</taxon>
        <taxon>Pisolithus</taxon>
    </lineage>
</organism>
<proteinExistence type="inferred from homology"/>
<dbReference type="AlphaFoldDB" id="A0A0C3IHL0"/>
<dbReference type="PANTHER" id="PTHR22589">
    <property type="entry name" value="CARNITINE O-ACYLTRANSFERASE"/>
    <property type="match status" value="1"/>
</dbReference>
<dbReference type="InParanoid" id="A0A0C3IHL0"/>
<accession>A0A0C3IHL0</accession>
<dbReference type="SUPFAM" id="SSF52777">
    <property type="entry name" value="CoA-dependent acyltransferases"/>
    <property type="match status" value="1"/>
</dbReference>
<gene>
    <name evidence="3" type="ORF">M404DRAFT_10917</name>
</gene>